<evidence type="ECO:0000256" key="2">
    <source>
        <dbReference type="SAM" id="SignalP"/>
    </source>
</evidence>
<dbReference type="EMBL" id="JAPHNL010000305">
    <property type="protein sequence ID" value="MCX3063234.1"/>
    <property type="molecule type" value="Genomic_DNA"/>
</dbReference>
<feature type="region of interest" description="Disordered" evidence="1">
    <location>
        <begin position="29"/>
        <end position="70"/>
    </location>
</feature>
<protein>
    <recommendedName>
        <fullName evidence="5">Lipoprotein</fullName>
    </recommendedName>
</protein>
<dbReference type="Proteomes" id="UP001163064">
    <property type="component" value="Unassembled WGS sequence"/>
</dbReference>
<reference evidence="3" key="1">
    <citation type="submission" date="2022-10" db="EMBL/GenBank/DDBJ databases">
        <title>Streptomyces beihaiensis sp. nov., a chitin degrading actinobacterium, isolated from shrimp pond soil.</title>
        <authorList>
            <person name="Xie J."/>
            <person name="Shen N."/>
        </authorList>
    </citation>
    <scope>NUCLEOTIDE SEQUENCE</scope>
    <source>
        <strain evidence="3">GXMU-J5</strain>
    </source>
</reference>
<feature type="region of interest" description="Disordered" evidence="1">
    <location>
        <begin position="149"/>
        <end position="172"/>
    </location>
</feature>
<accession>A0ABT3U1Q8</accession>
<evidence type="ECO:0008006" key="5">
    <source>
        <dbReference type="Google" id="ProtNLM"/>
    </source>
</evidence>
<evidence type="ECO:0000313" key="3">
    <source>
        <dbReference type="EMBL" id="MCX3063234.1"/>
    </source>
</evidence>
<proteinExistence type="predicted"/>
<evidence type="ECO:0000313" key="4">
    <source>
        <dbReference type="Proteomes" id="UP001163064"/>
    </source>
</evidence>
<keyword evidence="4" id="KW-1185">Reference proteome</keyword>
<feature type="chain" id="PRO_5045489044" description="Lipoprotein" evidence="2">
    <location>
        <begin position="30"/>
        <end position="172"/>
    </location>
</feature>
<comment type="caution">
    <text evidence="3">The sequence shown here is derived from an EMBL/GenBank/DDBJ whole genome shotgun (WGS) entry which is preliminary data.</text>
</comment>
<dbReference type="PROSITE" id="PS51257">
    <property type="entry name" value="PROKAR_LIPOPROTEIN"/>
    <property type="match status" value="1"/>
</dbReference>
<feature type="signal peptide" evidence="2">
    <location>
        <begin position="1"/>
        <end position="29"/>
    </location>
</feature>
<evidence type="ECO:0000256" key="1">
    <source>
        <dbReference type="SAM" id="MobiDB-lite"/>
    </source>
</evidence>
<name>A0ABT3U1Q8_9ACTN</name>
<keyword evidence="2" id="KW-0732">Signal</keyword>
<sequence>MGDVVRNKHVWVVTAAAVAALAVTGCSSANGGGNGGNDGNDKGKPSDGASSPSGSSGGSAGSVKDAEGIWSATTGGRPVVLVVGGKQASLSTGDGHLCSGAVADAGKPTISLTCADGDTTRSLGTVASNDGTTMKVAWDGGTTDTFTKSENGKLPNLPSALPSGLAGGVGTG</sequence>
<dbReference type="RefSeq" id="WP_266603992.1">
    <property type="nucleotide sequence ID" value="NZ_JAPHNL010000305.1"/>
</dbReference>
<gene>
    <name evidence="3" type="ORF">OFY01_26440</name>
</gene>
<organism evidence="3 4">
    <name type="scientific">Streptomyces beihaiensis</name>
    <dbReference type="NCBI Taxonomy" id="2984495"/>
    <lineage>
        <taxon>Bacteria</taxon>
        <taxon>Bacillati</taxon>
        <taxon>Actinomycetota</taxon>
        <taxon>Actinomycetes</taxon>
        <taxon>Kitasatosporales</taxon>
        <taxon>Streptomycetaceae</taxon>
        <taxon>Streptomyces</taxon>
    </lineage>
</organism>